<feature type="domain" description="AMP-dependent synthetase/ligase" evidence="5">
    <location>
        <begin position="38"/>
        <end position="434"/>
    </location>
</feature>
<evidence type="ECO:0000256" key="2">
    <source>
        <dbReference type="ARBA" id="ARBA00022598"/>
    </source>
</evidence>
<dbReference type="Pfam" id="PF00501">
    <property type="entry name" value="AMP-binding"/>
    <property type="match status" value="1"/>
</dbReference>
<accession>A0ABW4GLY4</accession>
<protein>
    <submittedName>
        <fullName evidence="7">Fatty acyl-AMP ligase</fullName>
    </submittedName>
</protein>
<dbReference type="CDD" id="cd05931">
    <property type="entry name" value="FAAL"/>
    <property type="match status" value="1"/>
</dbReference>
<dbReference type="InterPro" id="IPR040097">
    <property type="entry name" value="FAAL/FAAC"/>
</dbReference>
<name>A0ABW4GLY4_9ACTN</name>
<proteinExistence type="inferred from homology"/>
<dbReference type="Gene3D" id="3.40.50.12780">
    <property type="entry name" value="N-terminal domain of ligase-like"/>
    <property type="match status" value="1"/>
</dbReference>
<gene>
    <name evidence="7" type="ORF">ACFSJ0_41100</name>
</gene>
<sequence>MQPADTGEPPLARGSGMALGDRFIDATSGEPLTDLVLRWAEERPDEPAFTFVDYGSHRDGRRTTLTWAEAHLRACATAARLRRFAEPGDRVALLLPQGLEYLITMLGSMYARTIAVPLFSPDLPGRSARLAGAYADADPAVVVGTSRILPEVRVFLDDHDLPRPRDLVAADAIEPAAWDRERVDPEELAYLQYTSGSTREPAGVEISHHNLAVNARQLWTRFGVDRHRRVAIVSWLPLFHDMGLVATLAAPIVHGIQVDFTDPASYIRHPARWLRMISDRRDDEVLTAAPNFAYEYCLTRTRDTSGLDLRGLRWCLNGAEPVRQGTLDRFAATFGATGLRPGALTPCYGLAEATVFVTAACEDVPPRILRVDPISLREGVVRLAETERGVGMVSCGSPAGQYVAIVDPETCAELPDDRIGEIWIHGPNVARGYWRKPERSREIFGGQLTEPAGGLPAGPWMRTGDLGIIHDGDLYIAGRIKDLIIIDGRNHFPQDVEATVQDAHPAVRSDHVAAFAIDGADTEHLVVVAEHSRAFRLGELDHDEVRSVVRGAVGALHDVWVHDFVLVRPGGVPRTSSGKIARSACRQLYLASQLPTVRE</sequence>
<dbReference type="PANTHER" id="PTHR22754:SF32">
    <property type="entry name" value="DISCO-INTERACTING PROTEIN 2"/>
    <property type="match status" value="1"/>
</dbReference>
<organism evidence="7 8">
    <name type="scientific">Nonomuraea guangzhouensis</name>
    <dbReference type="NCBI Taxonomy" id="1291555"/>
    <lineage>
        <taxon>Bacteria</taxon>
        <taxon>Bacillati</taxon>
        <taxon>Actinomycetota</taxon>
        <taxon>Actinomycetes</taxon>
        <taxon>Streptosporangiales</taxon>
        <taxon>Streptosporangiaceae</taxon>
        <taxon>Nonomuraea</taxon>
    </lineage>
</organism>
<dbReference type="Pfam" id="PF23024">
    <property type="entry name" value="AMP-dom_DIP2-like"/>
    <property type="match status" value="1"/>
</dbReference>
<evidence type="ECO:0000259" key="5">
    <source>
        <dbReference type="Pfam" id="PF00501"/>
    </source>
</evidence>
<feature type="domain" description="AMP-binding enzyme C-terminal" evidence="6">
    <location>
        <begin position="482"/>
        <end position="596"/>
    </location>
</feature>
<keyword evidence="3" id="KW-0276">Fatty acid metabolism</keyword>
<dbReference type="Gene3D" id="3.30.300.30">
    <property type="match status" value="1"/>
</dbReference>
<evidence type="ECO:0000256" key="3">
    <source>
        <dbReference type="ARBA" id="ARBA00022832"/>
    </source>
</evidence>
<dbReference type="SUPFAM" id="SSF56801">
    <property type="entry name" value="Acetyl-CoA synthetase-like"/>
    <property type="match status" value="1"/>
</dbReference>
<comment type="similarity">
    <text evidence="1">Belongs to the ATP-dependent AMP-binding enzyme family.</text>
</comment>
<evidence type="ECO:0000313" key="7">
    <source>
        <dbReference type="EMBL" id="MFD1543498.1"/>
    </source>
</evidence>
<dbReference type="EMBL" id="JBHUCM010000038">
    <property type="protein sequence ID" value="MFD1543498.1"/>
    <property type="molecule type" value="Genomic_DNA"/>
</dbReference>
<reference evidence="8" key="1">
    <citation type="journal article" date="2019" name="Int. J. Syst. Evol. Microbiol.">
        <title>The Global Catalogue of Microorganisms (GCM) 10K type strain sequencing project: providing services to taxonomists for standard genome sequencing and annotation.</title>
        <authorList>
            <consortium name="The Broad Institute Genomics Platform"/>
            <consortium name="The Broad Institute Genome Sequencing Center for Infectious Disease"/>
            <person name="Wu L."/>
            <person name="Ma J."/>
        </authorList>
    </citation>
    <scope>NUCLEOTIDE SEQUENCE [LARGE SCALE GENOMIC DNA]</scope>
    <source>
        <strain evidence="8">CGMCC 1.15399</strain>
    </source>
</reference>
<keyword evidence="4" id="KW-0443">Lipid metabolism</keyword>
<dbReference type="Proteomes" id="UP001597097">
    <property type="component" value="Unassembled WGS sequence"/>
</dbReference>
<dbReference type="InterPro" id="IPR042099">
    <property type="entry name" value="ANL_N_sf"/>
</dbReference>
<keyword evidence="8" id="KW-1185">Reference proteome</keyword>
<evidence type="ECO:0000313" key="8">
    <source>
        <dbReference type="Proteomes" id="UP001597097"/>
    </source>
</evidence>
<evidence type="ECO:0000259" key="6">
    <source>
        <dbReference type="Pfam" id="PF23024"/>
    </source>
</evidence>
<evidence type="ECO:0000256" key="4">
    <source>
        <dbReference type="ARBA" id="ARBA00023098"/>
    </source>
</evidence>
<dbReference type="GO" id="GO:0016874">
    <property type="term" value="F:ligase activity"/>
    <property type="evidence" value="ECO:0007669"/>
    <property type="project" value="UniProtKB-KW"/>
</dbReference>
<comment type="caution">
    <text evidence="7">The sequence shown here is derived from an EMBL/GenBank/DDBJ whole genome shotgun (WGS) entry which is preliminary data.</text>
</comment>
<dbReference type="InterPro" id="IPR000873">
    <property type="entry name" value="AMP-dep_synth/lig_dom"/>
</dbReference>
<evidence type="ECO:0000256" key="1">
    <source>
        <dbReference type="ARBA" id="ARBA00006432"/>
    </source>
</evidence>
<keyword evidence="2 7" id="KW-0436">Ligase</keyword>
<dbReference type="RefSeq" id="WP_378624488.1">
    <property type="nucleotide sequence ID" value="NZ_JBHUCM010000038.1"/>
</dbReference>
<dbReference type="InterPro" id="IPR025110">
    <property type="entry name" value="AMP-bd_C"/>
</dbReference>
<dbReference type="InterPro" id="IPR045851">
    <property type="entry name" value="AMP-bd_C_sf"/>
</dbReference>
<dbReference type="PANTHER" id="PTHR22754">
    <property type="entry name" value="DISCO-INTERACTING PROTEIN 2 DIP2 -RELATED"/>
    <property type="match status" value="1"/>
</dbReference>